<proteinExistence type="inferred from homology"/>
<feature type="transmembrane region" description="Helical" evidence="9">
    <location>
        <begin position="897"/>
        <end position="917"/>
    </location>
</feature>
<evidence type="ECO:0000256" key="5">
    <source>
        <dbReference type="ARBA" id="ARBA00022519"/>
    </source>
</evidence>
<evidence type="ECO:0000256" key="6">
    <source>
        <dbReference type="ARBA" id="ARBA00022692"/>
    </source>
</evidence>
<dbReference type="InterPro" id="IPR027463">
    <property type="entry name" value="AcrB_DN_DC_subdom"/>
</dbReference>
<feature type="transmembrane region" description="Helical" evidence="9">
    <location>
        <begin position="923"/>
        <end position="947"/>
    </location>
</feature>
<accession>A0ABV7CCV9</accession>
<dbReference type="NCBIfam" id="NF000282">
    <property type="entry name" value="RND_permease_1"/>
    <property type="match status" value="1"/>
</dbReference>
<name>A0ABV7CCV9_9VIBR</name>
<dbReference type="EMBL" id="JBHRSE010000065">
    <property type="protein sequence ID" value="MFC3024290.1"/>
    <property type="molecule type" value="Genomic_DNA"/>
</dbReference>
<dbReference type="Gene3D" id="1.20.1640.10">
    <property type="entry name" value="Multidrug efflux transporter AcrB transmembrane domain"/>
    <property type="match status" value="2"/>
</dbReference>
<evidence type="ECO:0000256" key="1">
    <source>
        <dbReference type="ARBA" id="ARBA00004429"/>
    </source>
</evidence>
<feature type="transmembrane region" description="Helical" evidence="9">
    <location>
        <begin position="437"/>
        <end position="458"/>
    </location>
</feature>
<keyword evidence="3 9" id="KW-0813">Transport</keyword>
<dbReference type="Gene3D" id="3.30.70.1440">
    <property type="entry name" value="Multidrug efflux transporter AcrB pore domain"/>
    <property type="match status" value="1"/>
</dbReference>
<feature type="transmembrane region" description="Helical" evidence="9">
    <location>
        <begin position="968"/>
        <end position="988"/>
    </location>
</feature>
<keyword evidence="8 9" id="KW-0472">Membrane</keyword>
<feature type="transmembrane region" description="Helical" evidence="9">
    <location>
        <begin position="872"/>
        <end position="890"/>
    </location>
</feature>
<feature type="transmembrane region" description="Helical" evidence="9">
    <location>
        <begin position="1000"/>
        <end position="1026"/>
    </location>
</feature>
<protein>
    <recommendedName>
        <fullName evidence="9">Efflux pump membrane transporter</fullName>
    </recommendedName>
</protein>
<evidence type="ECO:0000256" key="7">
    <source>
        <dbReference type="ARBA" id="ARBA00022989"/>
    </source>
</evidence>
<dbReference type="SUPFAM" id="SSF82714">
    <property type="entry name" value="Multidrug efflux transporter AcrB TolC docking domain, DN and DC subdomains"/>
    <property type="match status" value="2"/>
</dbReference>
<dbReference type="Pfam" id="PF00873">
    <property type="entry name" value="ACR_tran"/>
    <property type="match status" value="1"/>
</dbReference>
<comment type="similarity">
    <text evidence="2 9">Belongs to the resistance-nodulation-cell division (RND) (TC 2.A.6) family.</text>
</comment>
<keyword evidence="7 9" id="KW-1133">Transmembrane helix</keyword>
<evidence type="ECO:0000313" key="11">
    <source>
        <dbReference type="Proteomes" id="UP001595384"/>
    </source>
</evidence>
<dbReference type="SUPFAM" id="SSF82693">
    <property type="entry name" value="Multidrug efflux transporter AcrB pore domain, PN1, PN2, PC1 and PC2 subdomains"/>
    <property type="match status" value="4"/>
</dbReference>
<dbReference type="Gene3D" id="3.30.2090.10">
    <property type="entry name" value="Multidrug efflux transporter AcrB TolC docking domain, DN and DC subdomains"/>
    <property type="match status" value="2"/>
</dbReference>
<feature type="transmembrane region" description="Helical" evidence="9">
    <location>
        <begin position="538"/>
        <end position="555"/>
    </location>
</feature>
<keyword evidence="4" id="KW-1003">Cell membrane</keyword>
<feature type="transmembrane region" description="Helical" evidence="9">
    <location>
        <begin position="340"/>
        <end position="359"/>
    </location>
</feature>
<dbReference type="PRINTS" id="PR00702">
    <property type="entry name" value="ACRIFLAVINRP"/>
</dbReference>
<dbReference type="Gene3D" id="3.30.70.1320">
    <property type="entry name" value="Multidrug efflux transporter AcrB pore domain like"/>
    <property type="match status" value="1"/>
</dbReference>
<evidence type="ECO:0000256" key="8">
    <source>
        <dbReference type="ARBA" id="ARBA00023136"/>
    </source>
</evidence>
<evidence type="ECO:0000256" key="2">
    <source>
        <dbReference type="ARBA" id="ARBA00010942"/>
    </source>
</evidence>
<dbReference type="InterPro" id="IPR004764">
    <property type="entry name" value="MdtF-like"/>
</dbReference>
<feature type="transmembrane region" description="Helical" evidence="9">
    <location>
        <begin position="470"/>
        <end position="497"/>
    </location>
</feature>
<dbReference type="PANTHER" id="PTHR32063:SF13">
    <property type="entry name" value="MULTIDRUG EFFLUX PUMP SUBUNIT ACRB-RELATED"/>
    <property type="match status" value="1"/>
</dbReference>
<evidence type="ECO:0000256" key="3">
    <source>
        <dbReference type="ARBA" id="ARBA00022448"/>
    </source>
</evidence>
<comment type="caution">
    <text evidence="10">The sequence shown here is derived from an EMBL/GenBank/DDBJ whole genome shotgun (WGS) entry which is preliminary data.</text>
</comment>
<gene>
    <name evidence="10" type="ORF">ACFODT_10650</name>
</gene>
<feature type="transmembrane region" description="Helical" evidence="9">
    <location>
        <begin position="396"/>
        <end position="416"/>
    </location>
</feature>
<keyword evidence="6 9" id="KW-0812">Transmembrane</keyword>
<dbReference type="PANTHER" id="PTHR32063">
    <property type="match status" value="1"/>
</dbReference>
<keyword evidence="11" id="KW-1185">Reference proteome</keyword>
<evidence type="ECO:0000256" key="9">
    <source>
        <dbReference type="RuleBase" id="RU364070"/>
    </source>
</evidence>
<evidence type="ECO:0000256" key="4">
    <source>
        <dbReference type="ARBA" id="ARBA00022475"/>
    </source>
</evidence>
<feature type="transmembrane region" description="Helical" evidence="9">
    <location>
        <begin position="366"/>
        <end position="390"/>
    </location>
</feature>
<dbReference type="RefSeq" id="WP_123015078.1">
    <property type="nucleotide sequence ID" value="NZ_AP024911.1"/>
</dbReference>
<dbReference type="InterPro" id="IPR001036">
    <property type="entry name" value="Acrflvin-R"/>
</dbReference>
<sequence>MARFFIDRPIFAWVIAIIIMLAGILSIKILPIEQYPSIAPPSVTISGQYTGASAKTVESSVTQVIEQNMNGIDDLLYMSSSSSSAGQFQVQLTFATGADPDIAQVQVQNKLSTVEASLPDAVVNYGVTVAKSSDSFLMVVGFISKDDSMNNYELSDYVVSNVKDPLSRVEGVGDVQVFGAQHSMRIWLNPNKLNKFNLTPNDVSTAISMQNTQVSVGSLGGTPAQPGTQLTATITAQGRLSTVDEFKNILLKVQKDGSQVRVKDVARVEIGGESYSTIARYNGKFSSGIAVKLASGANALDTAKAVKAKMHELQQFFPKTMEVNYPYDTTPFVKISIEEVVHTLIEAVVLVFIVMYVFLQNFRATLIPTIAVPVVLLGTFGVMAGFGYSINTLTMFGLVLAIGLLVDDAIVVVENVERVMEEDGLSPLHATRKSMKQITGALVGIALVLSAVFVPMAFFGGASGEIYRQFSVTIVSAMILSVLVAMVLTPALCATILKPRKKGEQHITKGPFAWFNNSFNAGTARYQRYVSTSLGQKLRYVVIYIIIVAGLAFAWNRLPASFLPEEDQGIVLAMINLPTGATIERTEAVNKKVENYFKQQEKDSVDSVFTIAGFSFAGQGQNMGLAFVKLKDWSERPNPSQSAQAIIGRAFGYFSTIKEAQVFPFNMPAVPSLGTANGFDAYLVDRGNLGHEKLLQARNQLLGMASQDPILTGVRPNGMEDGPQFRIDIDYEKAMAMGVSVTDINSMLSTAWGSTYVNDFIDNGRIKKVYVQADAPFRMDPENLELWHVRNSNGEMVPFGAFASYHWTYGSPRLERFNGSSSMNIQGSAAAGYSSGEAMAEIEKLVSKLPDGIGVQWGGVSFQERQSSAQAGFLYGISLLIVFLSLAALYESWSVPFSVILVVPLGILGAVLAATFKGLSNDVYFQVGLLTTIGLSAKNAILIVEFAKELYDQGYDITKATVEAARMRLRPIMMTSFAFILGVLPLALSTGAGAASRNAIGWGVAGGMLSATILSIFFVPVFFVMVMRLFGTKRHYIEPDIDETQENSDDK</sequence>
<reference evidence="11" key="1">
    <citation type="journal article" date="2019" name="Int. J. Syst. Evol. Microbiol.">
        <title>The Global Catalogue of Microorganisms (GCM) 10K type strain sequencing project: providing services to taxonomists for standard genome sequencing and annotation.</title>
        <authorList>
            <consortium name="The Broad Institute Genomics Platform"/>
            <consortium name="The Broad Institute Genome Sequencing Center for Infectious Disease"/>
            <person name="Wu L."/>
            <person name="Ma J."/>
        </authorList>
    </citation>
    <scope>NUCLEOTIDE SEQUENCE [LARGE SCALE GENOMIC DNA]</scope>
    <source>
        <strain evidence="11">KCTC 62784</strain>
    </source>
</reference>
<keyword evidence="5 9" id="KW-0997">Cell inner membrane</keyword>
<dbReference type="SUPFAM" id="SSF82866">
    <property type="entry name" value="Multidrug efflux transporter AcrB transmembrane domain"/>
    <property type="match status" value="2"/>
</dbReference>
<dbReference type="Gene3D" id="3.30.70.1430">
    <property type="entry name" value="Multidrug efflux transporter AcrB pore domain"/>
    <property type="match status" value="2"/>
</dbReference>
<dbReference type="NCBIfam" id="TIGR00915">
    <property type="entry name" value="2A0602"/>
    <property type="match status" value="1"/>
</dbReference>
<evidence type="ECO:0000313" key="10">
    <source>
        <dbReference type="EMBL" id="MFC3024290.1"/>
    </source>
</evidence>
<feature type="transmembrane region" description="Helical" evidence="9">
    <location>
        <begin position="12"/>
        <end position="30"/>
    </location>
</feature>
<comment type="subcellular location">
    <subcellularLocation>
        <location evidence="1 9">Cell inner membrane</location>
        <topology evidence="1 9">Multi-pass membrane protein</topology>
    </subcellularLocation>
</comment>
<organism evidence="10 11">
    <name type="scientific">Vibrio zhugei</name>
    <dbReference type="NCBI Taxonomy" id="2479546"/>
    <lineage>
        <taxon>Bacteria</taxon>
        <taxon>Pseudomonadati</taxon>
        <taxon>Pseudomonadota</taxon>
        <taxon>Gammaproteobacteria</taxon>
        <taxon>Vibrionales</taxon>
        <taxon>Vibrionaceae</taxon>
        <taxon>Vibrio</taxon>
    </lineage>
</organism>
<dbReference type="Proteomes" id="UP001595384">
    <property type="component" value="Unassembled WGS sequence"/>
</dbReference>